<dbReference type="SUPFAM" id="SSF55073">
    <property type="entry name" value="Nucleotide cyclase"/>
    <property type="match status" value="1"/>
</dbReference>
<dbReference type="PROSITE" id="PS50887">
    <property type="entry name" value="GGDEF"/>
    <property type="match status" value="1"/>
</dbReference>
<dbReference type="GO" id="GO:0052621">
    <property type="term" value="F:diguanylate cyclase activity"/>
    <property type="evidence" value="ECO:0007669"/>
    <property type="project" value="UniProtKB-EC"/>
</dbReference>
<organism evidence="5 6">
    <name type="scientific">Alteriqipengyuania lutimaris</name>
    <dbReference type="NCBI Taxonomy" id="1538146"/>
    <lineage>
        <taxon>Bacteria</taxon>
        <taxon>Pseudomonadati</taxon>
        <taxon>Pseudomonadota</taxon>
        <taxon>Alphaproteobacteria</taxon>
        <taxon>Sphingomonadales</taxon>
        <taxon>Erythrobacteraceae</taxon>
        <taxon>Alteriqipengyuania</taxon>
    </lineage>
</organism>
<evidence type="ECO:0000256" key="2">
    <source>
        <dbReference type="ARBA" id="ARBA00034247"/>
    </source>
</evidence>
<dbReference type="AlphaFoldDB" id="A0A395LNP0"/>
<dbReference type="OrthoDB" id="9812260at2"/>
<dbReference type="PANTHER" id="PTHR45138:SF9">
    <property type="entry name" value="DIGUANYLATE CYCLASE DGCM-RELATED"/>
    <property type="match status" value="1"/>
</dbReference>
<dbReference type="InterPro" id="IPR043128">
    <property type="entry name" value="Rev_trsase/Diguanyl_cyclase"/>
</dbReference>
<dbReference type="PANTHER" id="PTHR45138">
    <property type="entry name" value="REGULATORY COMPONENTS OF SENSORY TRANSDUCTION SYSTEM"/>
    <property type="match status" value="1"/>
</dbReference>
<dbReference type="Pfam" id="PF00990">
    <property type="entry name" value="GGDEF"/>
    <property type="match status" value="1"/>
</dbReference>
<protein>
    <recommendedName>
        <fullName evidence="1">diguanylate cyclase</fullName>
        <ecNumber evidence="1">2.7.7.65</ecNumber>
    </recommendedName>
</protein>
<dbReference type="InterPro" id="IPR029787">
    <property type="entry name" value="Nucleotide_cyclase"/>
</dbReference>
<evidence type="ECO:0000256" key="3">
    <source>
        <dbReference type="SAM" id="Coils"/>
    </source>
</evidence>
<dbReference type="Proteomes" id="UP000254101">
    <property type="component" value="Unassembled WGS sequence"/>
</dbReference>
<dbReference type="Gene3D" id="3.30.70.270">
    <property type="match status" value="1"/>
</dbReference>
<dbReference type="GO" id="GO:1902201">
    <property type="term" value="P:negative regulation of bacterial-type flagellum-dependent cell motility"/>
    <property type="evidence" value="ECO:0007669"/>
    <property type="project" value="TreeGrafter"/>
</dbReference>
<dbReference type="EC" id="2.7.7.65" evidence="1"/>
<evidence type="ECO:0000259" key="4">
    <source>
        <dbReference type="PROSITE" id="PS50887"/>
    </source>
</evidence>
<keyword evidence="3" id="KW-0175">Coiled coil</keyword>
<comment type="catalytic activity">
    <reaction evidence="2">
        <text>2 GTP = 3',3'-c-di-GMP + 2 diphosphate</text>
        <dbReference type="Rhea" id="RHEA:24898"/>
        <dbReference type="ChEBI" id="CHEBI:33019"/>
        <dbReference type="ChEBI" id="CHEBI:37565"/>
        <dbReference type="ChEBI" id="CHEBI:58805"/>
        <dbReference type="EC" id="2.7.7.65"/>
    </reaction>
</comment>
<accession>A0A395LNP0</accession>
<dbReference type="InterPro" id="IPR000160">
    <property type="entry name" value="GGDEF_dom"/>
</dbReference>
<dbReference type="GO" id="GO:0005886">
    <property type="term" value="C:plasma membrane"/>
    <property type="evidence" value="ECO:0007669"/>
    <property type="project" value="TreeGrafter"/>
</dbReference>
<dbReference type="NCBIfam" id="TIGR00254">
    <property type="entry name" value="GGDEF"/>
    <property type="match status" value="1"/>
</dbReference>
<comment type="caution">
    <text evidence="5">The sequence shown here is derived from an EMBL/GenBank/DDBJ whole genome shotgun (WGS) entry which is preliminary data.</text>
</comment>
<sequence>MATQPAFDETPASAHVFDRAGFFRPRLATVNEDDGSARASSRSEKRARRRFLNDIRAFLIDHDLEVTPFNLNAAFEACQGLNPGLQRGVQARKESGLPITQSWLEETAAVTARKRDRSVQDLARELERGIEALTQATKTMRRATSEYGDELERRVDDLNEAPSTDQLLSNLADFAKAMLARSRETEEELRASEKETARLRENLNRARRDAEIDYLTGLPNRRAFEEAFKTDHARAATACEPLSVAFCDIDRFKAINDTHGHEAGDRIITEIGKSLAALCGRDCFLARHGGEEFVMLFRGVGIEEAFERLDCARRDLAQRRMINRRTDKPFGIVTFSAGIADVSQFDDPREALAAADRALYLAKEGGRNQIRLSNPPRAAG</sequence>
<dbReference type="GO" id="GO:0043709">
    <property type="term" value="P:cell adhesion involved in single-species biofilm formation"/>
    <property type="evidence" value="ECO:0007669"/>
    <property type="project" value="TreeGrafter"/>
</dbReference>
<dbReference type="InterPro" id="IPR050469">
    <property type="entry name" value="Diguanylate_Cyclase"/>
</dbReference>
<keyword evidence="6" id="KW-1185">Reference proteome</keyword>
<dbReference type="CDD" id="cd01949">
    <property type="entry name" value="GGDEF"/>
    <property type="match status" value="1"/>
</dbReference>
<proteinExistence type="predicted"/>
<gene>
    <name evidence="5" type="ORF">DL238_12135</name>
</gene>
<dbReference type="EMBL" id="QRBB01000001">
    <property type="protein sequence ID" value="RDS78279.1"/>
    <property type="molecule type" value="Genomic_DNA"/>
</dbReference>
<evidence type="ECO:0000313" key="6">
    <source>
        <dbReference type="Proteomes" id="UP000254101"/>
    </source>
</evidence>
<evidence type="ECO:0000256" key="1">
    <source>
        <dbReference type="ARBA" id="ARBA00012528"/>
    </source>
</evidence>
<name>A0A395LNP0_9SPHN</name>
<dbReference type="FunFam" id="3.30.70.270:FF:000001">
    <property type="entry name" value="Diguanylate cyclase domain protein"/>
    <property type="match status" value="1"/>
</dbReference>
<dbReference type="SMART" id="SM00267">
    <property type="entry name" value="GGDEF"/>
    <property type="match status" value="1"/>
</dbReference>
<feature type="coiled-coil region" evidence="3">
    <location>
        <begin position="175"/>
        <end position="209"/>
    </location>
</feature>
<feature type="domain" description="GGDEF" evidence="4">
    <location>
        <begin position="240"/>
        <end position="375"/>
    </location>
</feature>
<evidence type="ECO:0000313" key="5">
    <source>
        <dbReference type="EMBL" id="RDS78279.1"/>
    </source>
</evidence>
<reference evidence="5 6" key="1">
    <citation type="submission" date="2018-07" db="EMBL/GenBank/DDBJ databases">
        <title>Erythrobacter nanhaiensis sp. nov., a novel member of the genus Erythrobacter isolated from the South China Sea.</title>
        <authorList>
            <person name="Chen X."/>
            <person name="Liu J."/>
        </authorList>
    </citation>
    <scope>NUCLEOTIDE SEQUENCE [LARGE SCALE GENOMIC DNA]</scope>
    <source>
        <strain evidence="5 6">S-5</strain>
    </source>
</reference>